<protein>
    <submittedName>
        <fullName evidence="1">Uncharacterized protein 182</fullName>
    </submittedName>
</protein>
<dbReference type="GeneID" id="26643710"/>
<reference evidence="1 2" key="1">
    <citation type="journal article" date="2011" name="Microbiology">
        <title>The Pseudomonas aeruginosa generalized transducing phage phiPA3 is a new member of the phiKZ-like group of 'jumbo' phages, and infects model laboratory strains and clinical isolates from cystic fibrosis patients.</title>
        <authorList>
            <person name="Monson R."/>
            <person name="Foulds I."/>
            <person name="Foweraker J."/>
            <person name="Welch M."/>
            <person name="Salmond G.P."/>
        </authorList>
    </citation>
    <scope>NUCLEOTIDE SEQUENCE [LARGE SCALE GENOMIC DNA]</scope>
</reference>
<dbReference type="EMBL" id="HQ630627">
    <property type="protein sequence ID" value="AEH03605.1"/>
    <property type="molecule type" value="Genomic_DNA"/>
</dbReference>
<organism evidence="1 2">
    <name type="scientific">Pseudomonas phage PhiPA3</name>
    <name type="common">Pseudomonas aeruginosa phage PhiPA3</name>
    <dbReference type="NCBI Taxonomy" id="998086"/>
    <lineage>
        <taxon>Viruses</taxon>
        <taxon>Duplodnaviria</taxon>
        <taxon>Heunggongvirae</taxon>
        <taxon>Uroviricota</taxon>
        <taxon>Caudoviricetes</taxon>
        <taxon>Chimalliviridae</taxon>
        <taxon>Miltoncavirus</taxon>
        <taxon>Miltoncavirus PhiPA3</taxon>
    </lineage>
</organism>
<dbReference type="OrthoDB" id="32623at10239"/>
<accession>F8SJL8</accession>
<dbReference type="Proteomes" id="UP000008388">
    <property type="component" value="Segment"/>
</dbReference>
<dbReference type="KEGG" id="vg:26643710"/>
<evidence type="ECO:0000313" key="1">
    <source>
        <dbReference type="EMBL" id="AEH03605.1"/>
    </source>
</evidence>
<dbReference type="RefSeq" id="YP_009217261.1">
    <property type="nucleotide sequence ID" value="NC_028999.1"/>
</dbReference>
<gene>
    <name evidence="1" type="primary">182</name>
</gene>
<name>F8SJL8_BPPA3</name>
<keyword evidence="2" id="KW-1185">Reference proteome</keyword>
<organismHost>
    <name type="scientific">Pseudomonas aeruginosa</name>
    <dbReference type="NCBI Taxonomy" id="287"/>
</organismHost>
<evidence type="ECO:0000313" key="2">
    <source>
        <dbReference type="Proteomes" id="UP000008388"/>
    </source>
</evidence>
<sequence length="319" mass="35394">MRRITLKLADNPIGANPLVGLYKAITATYANLGLTQANSAVIKIQPAATLEEPNLTIVVVRKDNDPNKDYEFFYNRFNINTYINNPYWTEAEVPVVQAINNSKELLAKIATKSTLNLTEKDVWVNIASIDYAGGTITPNWLMTCISNSVYFTGKLILWLHGGGGPGPDPEPGDGDYSQMFPALFLKPVQTGVIETFITYTYPVPTYAEAIGRTLVYLPPPANNWTLDDDTDENGVILPNTSNGNAATVKAGMEYRIANRNTATLRLRVDYNNDFLKEGPSMIRFVQLGPWQRTRAVCYENTGIAPKWTLIGGHRTVPWT</sequence>
<proteinExistence type="predicted"/>